<name>A0A290WSS0_9BURK</name>
<dbReference type="AlphaFoldDB" id="A0A290WSS0"/>
<evidence type="ECO:0000313" key="1">
    <source>
        <dbReference type="EMBL" id="ATD59949.1"/>
    </source>
</evidence>
<reference evidence="1 2" key="1">
    <citation type="submission" date="2017-09" db="EMBL/GenBank/DDBJ databases">
        <title>Complete genome sequence of Janthinobacterium svalbardensis PAMC 27463.</title>
        <authorList>
            <person name="Cho Y.-J."/>
            <person name="Cho A."/>
            <person name="Kim O.-S."/>
            <person name="Lee J.-I."/>
        </authorList>
    </citation>
    <scope>NUCLEOTIDE SEQUENCE [LARGE SCALE GENOMIC DNA]</scope>
    <source>
        <strain evidence="1 2">PAMC 27463</strain>
    </source>
</reference>
<sequence>MHFHAYKKLRNGWRASVLAAIGDEAPAAPISRSALEIERYCAGSLDWDNAYGGLKPLVDCLVVVSARNSDGLGLVEDDSPKFMPEASRVFQLPARRGAGTR</sequence>
<organism evidence="1 2">
    <name type="scientific">Janthinobacterium svalbardensis</name>
    <dbReference type="NCBI Taxonomy" id="368607"/>
    <lineage>
        <taxon>Bacteria</taxon>
        <taxon>Pseudomonadati</taxon>
        <taxon>Pseudomonadota</taxon>
        <taxon>Betaproteobacteria</taxon>
        <taxon>Burkholderiales</taxon>
        <taxon>Oxalobacteraceae</taxon>
        <taxon>Janthinobacterium</taxon>
    </lineage>
</organism>
<keyword evidence="2" id="KW-1185">Reference proteome</keyword>
<dbReference type="KEGG" id="jsv:CNX70_06935"/>
<accession>A0A290WSS0</accession>
<protein>
    <submittedName>
        <fullName evidence="1">Uncharacterized protein</fullName>
    </submittedName>
</protein>
<proteinExistence type="predicted"/>
<gene>
    <name evidence="1" type="ORF">CNX70_06935</name>
</gene>
<dbReference type="EMBL" id="CP023422">
    <property type="protein sequence ID" value="ATD59949.1"/>
    <property type="molecule type" value="Genomic_DNA"/>
</dbReference>
<evidence type="ECO:0000313" key="2">
    <source>
        <dbReference type="Proteomes" id="UP000218437"/>
    </source>
</evidence>
<dbReference type="Proteomes" id="UP000218437">
    <property type="component" value="Chromosome"/>
</dbReference>